<dbReference type="AlphaFoldDB" id="A0A8S4QRB3"/>
<dbReference type="EMBL" id="CAKXAJ010017945">
    <property type="protein sequence ID" value="CAH2217285.1"/>
    <property type="molecule type" value="Genomic_DNA"/>
</dbReference>
<protein>
    <submittedName>
        <fullName evidence="1">Jg13768 protein</fullName>
    </submittedName>
</protein>
<proteinExistence type="predicted"/>
<accession>A0A8S4QRB3</accession>
<comment type="caution">
    <text evidence="1">The sequence shown here is derived from an EMBL/GenBank/DDBJ whole genome shotgun (WGS) entry which is preliminary data.</text>
</comment>
<organism evidence="1 2">
    <name type="scientific">Pararge aegeria aegeria</name>
    <dbReference type="NCBI Taxonomy" id="348720"/>
    <lineage>
        <taxon>Eukaryota</taxon>
        <taxon>Metazoa</taxon>
        <taxon>Ecdysozoa</taxon>
        <taxon>Arthropoda</taxon>
        <taxon>Hexapoda</taxon>
        <taxon>Insecta</taxon>
        <taxon>Pterygota</taxon>
        <taxon>Neoptera</taxon>
        <taxon>Endopterygota</taxon>
        <taxon>Lepidoptera</taxon>
        <taxon>Glossata</taxon>
        <taxon>Ditrysia</taxon>
        <taxon>Papilionoidea</taxon>
        <taxon>Nymphalidae</taxon>
        <taxon>Satyrinae</taxon>
        <taxon>Satyrini</taxon>
        <taxon>Parargina</taxon>
        <taxon>Pararge</taxon>
    </lineage>
</organism>
<evidence type="ECO:0000313" key="2">
    <source>
        <dbReference type="Proteomes" id="UP000838756"/>
    </source>
</evidence>
<dbReference type="Proteomes" id="UP000838756">
    <property type="component" value="Unassembled WGS sequence"/>
</dbReference>
<evidence type="ECO:0000313" key="1">
    <source>
        <dbReference type="EMBL" id="CAH2217285.1"/>
    </source>
</evidence>
<keyword evidence="2" id="KW-1185">Reference proteome</keyword>
<reference evidence="1" key="1">
    <citation type="submission" date="2022-03" db="EMBL/GenBank/DDBJ databases">
        <authorList>
            <person name="Lindestad O."/>
        </authorList>
    </citation>
    <scope>NUCLEOTIDE SEQUENCE</scope>
</reference>
<gene>
    <name evidence="1" type="primary">jg13768</name>
    <name evidence="1" type="ORF">PAEG_LOCUS5200</name>
</gene>
<sequence length="97" mass="10638">MSRAFARAATFPPRPNGGVQCDAAAGSRCVVGDMRTARSVTNLLLSVEGALFAWHGSHAARGSHRVTWKCIVVVFTSKYAFLTRWRRGITSLIFAKR</sequence>
<name>A0A8S4QRB3_9NEOP</name>